<keyword evidence="4" id="KW-0804">Transcription</keyword>
<dbReference type="InterPro" id="IPR013324">
    <property type="entry name" value="RNA_pol_sigma_r3/r4-like"/>
</dbReference>
<dbReference type="NCBIfam" id="TIGR02985">
    <property type="entry name" value="Sig70_bacteroi1"/>
    <property type="match status" value="1"/>
</dbReference>
<dbReference type="Gene3D" id="1.10.10.10">
    <property type="entry name" value="Winged helix-like DNA-binding domain superfamily/Winged helix DNA-binding domain"/>
    <property type="match status" value="1"/>
</dbReference>
<dbReference type="EMBL" id="JBEXAC010000001">
    <property type="protein sequence ID" value="MET6997106.1"/>
    <property type="molecule type" value="Genomic_DNA"/>
</dbReference>
<dbReference type="PANTHER" id="PTHR43133:SF46">
    <property type="entry name" value="RNA POLYMERASE SIGMA-70 FACTOR ECF SUBFAMILY"/>
    <property type="match status" value="1"/>
</dbReference>
<dbReference type="InterPro" id="IPR014284">
    <property type="entry name" value="RNA_pol_sigma-70_dom"/>
</dbReference>
<dbReference type="InterPro" id="IPR007627">
    <property type="entry name" value="RNA_pol_sigma70_r2"/>
</dbReference>
<dbReference type="InterPro" id="IPR036388">
    <property type="entry name" value="WH-like_DNA-bd_sf"/>
</dbReference>
<comment type="similarity">
    <text evidence="1">Belongs to the sigma-70 factor family. ECF subfamily.</text>
</comment>
<evidence type="ECO:0000256" key="3">
    <source>
        <dbReference type="ARBA" id="ARBA00023082"/>
    </source>
</evidence>
<dbReference type="InterPro" id="IPR014327">
    <property type="entry name" value="RNA_pol_sigma70_bacteroid"/>
</dbReference>
<comment type="caution">
    <text evidence="7">The sequence shown here is derived from an EMBL/GenBank/DDBJ whole genome shotgun (WGS) entry which is preliminary data.</text>
</comment>
<dbReference type="NCBIfam" id="TIGR02937">
    <property type="entry name" value="sigma70-ECF"/>
    <property type="match status" value="1"/>
</dbReference>
<dbReference type="SUPFAM" id="SSF88659">
    <property type="entry name" value="Sigma3 and sigma4 domains of RNA polymerase sigma factors"/>
    <property type="match status" value="1"/>
</dbReference>
<keyword evidence="2" id="KW-0805">Transcription regulation</keyword>
<feature type="domain" description="RNA polymerase sigma-70 region 2" evidence="5">
    <location>
        <begin position="26"/>
        <end position="92"/>
    </location>
</feature>
<dbReference type="RefSeq" id="WP_354661080.1">
    <property type="nucleotide sequence ID" value="NZ_JBEXAC010000001.1"/>
</dbReference>
<dbReference type="Proteomes" id="UP001549749">
    <property type="component" value="Unassembled WGS sequence"/>
</dbReference>
<evidence type="ECO:0000256" key="1">
    <source>
        <dbReference type="ARBA" id="ARBA00010641"/>
    </source>
</evidence>
<dbReference type="InterPro" id="IPR013325">
    <property type="entry name" value="RNA_pol_sigma_r2"/>
</dbReference>
<gene>
    <name evidence="7" type="ORF">ABR189_06985</name>
</gene>
<dbReference type="Pfam" id="PF08281">
    <property type="entry name" value="Sigma70_r4_2"/>
    <property type="match status" value="1"/>
</dbReference>
<dbReference type="Pfam" id="PF04542">
    <property type="entry name" value="Sigma70_r2"/>
    <property type="match status" value="1"/>
</dbReference>
<reference evidence="7 8" key="1">
    <citation type="submission" date="2024-06" db="EMBL/GenBank/DDBJ databases">
        <title>Chitinophaga defluvii sp. nov., isolated from municipal sewage.</title>
        <authorList>
            <person name="Zhang L."/>
        </authorList>
    </citation>
    <scope>NUCLEOTIDE SEQUENCE [LARGE SCALE GENOMIC DNA]</scope>
    <source>
        <strain evidence="7 8">H8</strain>
    </source>
</reference>
<evidence type="ECO:0000256" key="4">
    <source>
        <dbReference type="ARBA" id="ARBA00023163"/>
    </source>
</evidence>
<evidence type="ECO:0000259" key="6">
    <source>
        <dbReference type="Pfam" id="PF08281"/>
    </source>
</evidence>
<organism evidence="7 8">
    <name type="scientific">Chitinophaga defluvii</name>
    <dbReference type="NCBI Taxonomy" id="3163343"/>
    <lineage>
        <taxon>Bacteria</taxon>
        <taxon>Pseudomonadati</taxon>
        <taxon>Bacteroidota</taxon>
        <taxon>Chitinophagia</taxon>
        <taxon>Chitinophagales</taxon>
        <taxon>Chitinophagaceae</taxon>
        <taxon>Chitinophaga</taxon>
    </lineage>
</organism>
<evidence type="ECO:0000259" key="5">
    <source>
        <dbReference type="Pfam" id="PF04542"/>
    </source>
</evidence>
<keyword evidence="3" id="KW-0731">Sigma factor</keyword>
<dbReference type="CDD" id="cd06171">
    <property type="entry name" value="Sigma70_r4"/>
    <property type="match status" value="1"/>
</dbReference>
<dbReference type="InterPro" id="IPR039425">
    <property type="entry name" value="RNA_pol_sigma-70-like"/>
</dbReference>
<feature type="domain" description="RNA polymerase sigma factor 70 region 4 type 2" evidence="6">
    <location>
        <begin position="123"/>
        <end position="173"/>
    </location>
</feature>
<dbReference type="PANTHER" id="PTHR43133">
    <property type="entry name" value="RNA POLYMERASE ECF-TYPE SIGMA FACTO"/>
    <property type="match status" value="1"/>
</dbReference>
<dbReference type="InterPro" id="IPR013249">
    <property type="entry name" value="RNA_pol_sigma70_r4_t2"/>
</dbReference>
<keyword evidence="8" id="KW-1185">Reference proteome</keyword>
<accession>A0ABV2T245</accession>
<name>A0ABV2T245_9BACT</name>
<evidence type="ECO:0000313" key="7">
    <source>
        <dbReference type="EMBL" id="MET6997106.1"/>
    </source>
</evidence>
<protein>
    <submittedName>
        <fullName evidence="7">RNA polymerase sigma-70 factor</fullName>
    </submittedName>
</protein>
<proteinExistence type="inferred from homology"/>
<evidence type="ECO:0000256" key="2">
    <source>
        <dbReference type="ARBA" id="ARBA00023015"/>
    </source>
</evidence>
<sequence>MCMQQGDEKIWIQAINRKEKEGFSRLYRHYYQALCAYAYNFMTDFHISEELVQDLFLKLWEKDLAFEDLVHVRSYLYKSLANACRNALESRKVREMHAPRIATLYEEVFHNDFLEREEEKITLLRAIATLPEQCRKVFELSRFEELKHREIATQLDISERTVEKHIGVALKKLKALLGGR</sequence>
<dbReference type="SUPFAM" id="SSF88946">
    <property type="entry name" value="Sigma2 domain of RNA polymerase sigma factors"/>
    <property type="match status" value="1"/>
</dbReference>
<dbReference type="Gene3D" id="1.10.1740.10">
    <property type="match status" value="1"/>
</dbReference>
<evidence type="ECO:0000313" key="8">
    <source>
        <dbReference type="Proteomes" id="UP001549749"/>
    </source>
</evidence>